<dbReference type="Proteomes" id="UP000287527">
    <property type="component" value="Unassembled WGS sequence"/>
</dbReference>
<organism evidence="2 3">
    <name type="scientific">Flavobacterium cerinum</name>
    <dbReference type="NCBI Taxonomy" id="2502784"/>
    <lineage>
        <taxon>Bacteria</taxon>
        <taxon>Pseudomonadati</taxon>
        <taxon>Bacteroidota</taxon>
        <taxon>Flavobacteriia</taxon>
        <taxon>Flavobacteriales</taxon>
        <taxon>Flavobacteriaceae</taxon>
        <taxon>Flavobacterium</taxon>
    </lineage>
</organism>
<dbReference type="InterPro" id="IPR005901">
    <property type="entry name" value="GLPGLI"/>
</dbReference>
<gene>
    <name evidence="2" type="ORF">EPI11_01850</name>
</gene>
<name>A0A3S3U5H5_9FLAO</name>
<dbReference type="RefSeq" id="WP_128388251.1">
    <property type="nucleotide sequence ID" value="NZ_SBII01000001.1"/>
</dbReference>
<dbReference type="Pfam" id="PF09697">
    <property type="entry name" value="Porph_ging"/>
    <property type="match status" value="1"/>
</dbReference>
<keyword evidence="3" id="KW-1185">Reference proteome</keyword>
<dbReference type="EMBL" id="SBII01000001">
    <property type="protein sequence ID" value="RWX03696.1"/>
    <property type="molecule type" value="Genomic_DNA"/>
</dbReference>
<evidence type="ECO:0000256" key="1">
    <source>
        <dbReference type="SAM" id="SignalP"/>
    </source>
</evidence>
<dbReference type="AlphaFoldDB" id="A0A3S3U5H5"/>
<protein>
    <submittedName>
        <fullName evidence="2">GLPGLI family protein</fullName>
    </submittedName>
</protein>
<feature type="chain" id="PRO_5018678690" evidence="1">
    <location>
        <begin position="21"/>
        <end position="274"/>
    </location>
</feature>
<evidence type="ECO:0000313" key="2">
    <source>
        <dbReference type="EMBL" id="RWX03696.1"/>
    </source>
</evidence>
<dbReference type="OrthoDB" id="1068986at2"/>
<proteinExistence type="predicted"/>
<accession>A0A3S3U5H5</accession>
<comment type="caution">
    <text evidence="2">The sequence shown here is derived from an EMBL/GenBank/DDBJ whole genome shotgun (WGS) entry which is preliminary data.</text>
</comment>
<feature type="signal peptide" evidence="1">
    <location>
        <begin position="1"/>
        <end position="20"/>
    </location>
</feature>
<keyword evidence="1" id="KW-0732">Signal</keyword>
<sequence length="274" mass="30490">MKKYVIYVALLAVFSGRAQDFQGIATYESKTQMGEFEAEGGNITPEIAAMVKEQLSKSFEKKYTLRFNKTASIYDEEKQLSNGGGGGMDMQINFAGGGKQYKNLKDKVFITETEIYDKEFLIKDSLSKLEWKLENETKKIGNYTCYKATIKIDKKPDTPDEDGKAAKAINILGATNKDIIITAWYTPEIPVSQGPGEYWGLPGLILEVNDGSTSVLCSKIVLNPKEKIEITVPKKGKKVTQTEFAKILEEKTNDMMKMEEGGSDDNKMIIKIGG</sequence>
<dbReference type="NCBIfam" id="TIGR01200">
    <property type="entry name" value="GLPGLI"/>
    <property type="match status" value="1"/>
</dbReference>
<reference evidence="2 3" key="1">
    <citation type="submission" date="2019-01" db="EMBL/GenBank/DDBJ databases">
        <title>Flavobacterium sp. nov.,isolated from freshwater.</title>
        <authorList>
            <person name="Zhang R."/>
            <person name="Du Z.-J."/>
        </authorList>
    </citation>
    <scope>NUCLEOTIDE SEQUENCE [LARGE SCALE GENOMIC DNA]</scope>
    <source>
        <strain evidence="2 3">1E403</strain>
    </source>
</reference>
<evidence type="ECO:0000313" key="3">
    <source>
        <dbReference type="Proteomes" id="UP000287527"/>
    </source>
</evidence>